<keyword evidence="4 5" id="KW-0040">ANK repeat</keyword>
<keyword evidence="2 6" id="KW-0547">Nucleotide-binding</keyword>
<dbReference type="InterPro" id="IPR050776">
    <property type="entry name" value="Ank_Repeat/CDKN_Inhibitor"/>
</dbReference>
<dbReference type="PROSITE" id="PS50011">
    <property type="entry name" value="PROTEIN_KINASE_DOM"/>
    <property type="match status" value="1"/>
</dbReference>
<feature type="domain" description="Protein kinase" evidence="8">
    <location>
        <begin position="141"/>
        <end position="426"/>
    </location>
</feature>
<dbReference type="Gene3D" id="1.25.40.20">
    <property type="entry name" value="Ankyrin repeat-containing domain"/>
    <property type="match status" value="2"/>
</dbReference>
<evidence type="ECO:0000256" key="1">
    <source>
        <dbReference type="ARBA" id="ARBA00022737"/>
    </source>
</evidence>
<accession>A0AAE1IDX4</accession>
<evidence type="ECO:0000256" key="7">
    <source>
        <dbReference type="SAM" id="MobiDB-lite"/>
    </source>
</evidence>
<evidence type="ECO:0000256" key="3">
    <source>
        <dbReference type="ARBA" id="ARBA00022840"/>
    </source>
</evidence>
<dbReference type="Proteomes" id="UP001273209">
    <property type="component" value="Unassembled WGS sequence"/>
</dbReference>
<name>A0AAE1IDX4_9HYPO</name>
<evidence type="ECO:0000259" key="8">
    <source>
        <dbReference type="PROSITE" id="PS50011"/>
    </source>
</evidence>
<dbReference type="PROSITE" id="PS00108">
    <property type="entry name" value="PROTEIN_KINASE_ST"/>
    <property type="match status" value="1"/>
</dbReference>
<evidence type="ECO:0000313" key="10">
    <source>
        <dbReference type="Proteomes" id="UP001273209"/>
    </source>
</evidence>
<dbReference type="Pfam" id="PF00023">
    <property type="entry name" value="Ank"/>
    <property type="match status" value="1"/>
</dbReference>
<dbReference type="Pfam" id="PF12796">
    <property type="entry name" value="Ank_2"/>
    <property type="match status" value="1"/>
</dbReference>
<dbReference type="PROSITE" id="PS50088">
    <property type="entry name" value="ANK_REPEAT"/>
    <property type="match status" value="2"/>
</dbReference>
<feature type="binding site" evidence="6">
    <location>
        <position position="175"/>
    </location>
    <ligand>
        <name>ATP</name>
        <dbReference type="ChEBI" id="CHEBI:30616"/>
    </ligand>
</feature>
<dbReference type="Gene3D" id="1.10.510.10">
    <property type="entry name" value="Transferase(Phosphotransferase) domain 1"/>
    <property type="match status" value="1"/>
</dbReference>
<feature type="repeat" description="ANK" evidence="5">
    <location>
        <begin position="467"/>
        <end position="499"/>
    </location>
</feature>
<dbReference type="Pfam" id="PF00069">
    <property type="entry name" value="Pkinase"/>
    <property type="match status" value="1"/>
</dbReference>
<dbReference type="InterPro" id="IPR002110">
    <property type="entry name" value="Ankyrin_rpt"/>
</dbReference>
<organism evidence="9 10">
    <name type="scientific">Trichoderma aggressivum f. europaeum</name>
    <dbReference type="NCBI Taxonomy" id="173218"/>
    <lineage>
        <taxon>Eukaryota</taxon>
        <taxon>Fungi</taxon>
        <taxon>Dikarya</taxon>
        <taxon>Ascomycota</taxon>
        <taxon>Pezizomycotina</taxon>
        <taxon>Sordariomycetes</taxon>
        <taxon>Hypocreomycetidae</taxon>
        <taxon>Hypocreales</taxon>
        <taxon>Hypocreaceae</taxon>
        <taxon>Trichoderma</taxon>
    </lineage>
</organism>
<dbReference type="RefSeq" id="XP_062755171.1">
    <property type="nucleotide sequence ID" value="XM_062900542.1"/>
</dbReference>
<dbReference type="InterPro" id="IPR036770">
    <property type="entry name" value="Ankyrin_rpt-contain_sf"/>
</dbReference>
<feature type="repeat" description="ANK" evidence="5">
    <location>
        <begin position="568"/>
        <end position="600"/>
    </location>
</feature>
<dbReference type="PANTHER" id="PTHR24201">
    <property type="entry name" value="ANK_REP_REGION DOMAIN-CONTAINING PROTEIN"/>
    <property type="match status" value="1"/>
</dbReference>
<dbReference type="GO" id="GO:0005524">
    <property type="term" value="F:ATP binding"/>
    <property type="evidence" value="ECO:0007669"/>
    <property type="project" value="UniProtKB-UniRule"/>
</dbReference>
<dbReference type="PROSITE" id="PS50297">
    <property type="entry name" value="ANK_REP_REGION"/>
    <property type="match status" value="2"/>
</dbReference>
<gene>
    <name evidence="9" type="ORF">Triagg1_5970</name>
</gene>
<comment type="caution">
    <text evidence="9">The sequence shown here is derived from an EMBL/GenBank/DDBJ whole genome shotgun (WGS) entry which is preliminary data.</text>
</comment>
<evidence type="ECO:0000256" key="5">
    <source>
        <dbReference type="PROSITE-ProRule" id="PRU00023"/>
    </source>
</evidence>
<protein>
    <recommendedName>
        <fullName evidence="8">Protein kinase domain-containing protein</fullName>
    </recommendedName>
</protein>
<dbReference type="SUPFAM" id="SSF48403">
    <property type="entry name" value="Ankyrin repeat"/>
    <property type="match status" value="1"/>
</dbReference>
<dbReference type="SMART" id="SM00248">
    <property type="entry name" value="ANK"/>
    <property type="match status" value="5"/>
</dbReference>
<proteinExistence type="predicted"/>
<dbReference type="InterPro" id="IPR017441">
    <property type="entry name" value="Protein_kinase_ATP_BS"/>
</dbReference>
<dbReference type="EMBL" id="JAWRVG010000022">
    <property type="protein sequence ID" value="KAK4071732.1"/>
    <property type="molecule type" value="Genomic_DNA"/>
</dbReference>
<reference evidence="9" key="1">
    <citation type="submission" date="2023-11" db="EMBL/GenBank/DDBJ databases">
        <title>The genome sequences of three competitors of mushroom-forming fungi.</title>
        <authorList>
            <person name="Beijen E."/>
            <person name="Ohm R.A."/>
        </authorList>
    </citation>
    <scope>NUCLEOTIDE SEQUENCE</scope>
    <source>
        <strain evidence="9">CBS 100526</strain>
    </source>
</reference>
<feature type="region of interest" description="Disordered" evidence="7">
    <location>
        <begin position="629"/>
        <end position="650"/>
    </location>
</feature>
<dbReference type="InterPro" id="IPR011009">
    <property type="entry name" value="Kinase-like_dom_sf"/>
</dbReference>
<keyword evidence="3 6" id="KW-0067">ATP-binding</keyword>
<dbReference type="SMART" id="SM00220">
    <property type="entry name" value="S_TKc"/>
    <property type="match status" value="1"/>
</dbReference>
<keyword evidence="10" id="KW-1185">Reference proteome</keyword>
<dbReference type="InterPro" id="IPR000719">
    <property type="entry name" value="Prot_kinase_dom"/>
</dbReference>
<dbReference type="PROSITE" id="PS00107">
    <property type="entry name" value="PROTEIN_KINASE_ATP"/>
    <property type="match status" value="1"/>
</dbReference>
<evidence type="ECO:0000256" key="2">
    <source>
        <dbReference type="ARBA" id="ARBA00022741"/>
    </source>
</evidence>
<dbReference type="GeneID" id="87920447"/>
<dbReference type="InterPro" id="IPR008271">
    <property type="entry name" value="Ser/Thr_kinase_AS"/>
</dbReference>
<evidence type="ECO:0000256" key="4">
    <source>
        <dbReference type="ARBA" id="ARBA00023043"/>
    </source>
</evidence>
<dbReference type="CDD" id="cd00180">
    <property type="entry name" value="PKc"/>
    <property type="match status" value="1"/>
</dbReference>
<sequence>MTSQEASLSSDIAKLFAKDVVLPGDVKSCLDKLNKHYQDEYGDDGDDGDNGVVLDAFATRQVMCLIMGCLKDATAMKEWLKTNHRNKTMYDRNLPVPLGKVEGLSSTDEQEKFNDLQRKLCWPYEMGEHSDVVSPMLSPFYTCNGPVGKGAYAIVEPVERVHHVGEKKIIRYARKRSLAGKSETALNELKTFTNMGSHHHVVQLVGSYSYNGDMNIILSPLADHNLSEYLEADMNPRKEKALKRSFGCLLSGLGFLSVKIRHKDIKPQNILIDGSRILFTDFGSAYMFEKGLAETFRTLPGLINPMYAAPEVFISNERRDVKTDLFSLGCVFAEIIAVLSGMTITEFYEEIKGVDGESRGIQYSDKVDELHKWLDTVKATRPDLSTPIDWCKKMTKHDLAERPKITTLIQDARKQCMSNGESEAYFCVDCLSKPAGGTLDLVTEEEDVRGEDNIISDTEKVNKKDDYGVTRLSAAASQGDEKRAKKLLDAGADPNIKDPNEAGTSLHWAAEGGDPNTIRHILKKGNVKINDQSRFHGTPLCWAVQKRFLAAAAVLLEFNANVDLKNQTGLTPLHLAAQNGDADMVKLLLDHNASTTETDKRGRTALNLAQESGEEEVVALLRDASHVPVDEDQGQTTTSMPYRLAQEPNY</sequence>
<dbReference type="AlphaFoldDB" id="A0AAE1IDX4"/>
<evidence type="ECO:0000313" key="9">
    <source>
        <dbReference type="EMBL" id="KAK4071732.1"/>
    </source>
</evidence>
<dbReference type="GO" id="GO:0004672">
    <property type="term" value="F:protein kinase activity"/>
    <property type="evidence" value="ECO:0007669"/>
    <property type="project" value="InterPro"/>
</dbReference>
<evidence type="ECO:0000256" key="6">
    <source>
        <dbReference type="PROSITE-ProRule" id="PRU10141"/>
    </source>
</evidence>
<keyword evidence="1" id="KW-0677">Repeat</keyword>
<dbReference type="SUPFAM" id="SSF56112">
    <property type="entry name" value="Protein kinase-like (PK-like)"/>
    <property type="match status" value="1"/>
</dbReference>